<evidence type="ECO:0000313" key="2">
    <source>
        <dbReference type="EMBL" id="KAG1365786.1"/>
    </source>
</evidence>
<dbReference type="EMBL" id="CM017883">
    <property type="protein sequence ID" value="KAG1365786.1"/>
    <property type="molecule type" value="Genomic_DNA"/>
</dbReference>
<keyword evidence="1" id="KW-0175">Coiled coil</keyword>
<feature type="coiled-coil region" evidence="1">
    <location>
        <begin position="120"/>
        <end position="154"/>
    </location>
</feature>
<reference evidence="2" key="1">
    <citation type="journal article" date="2017" name="Gigascience">
        <title>The genome draft of coconut (Cocos nucifera).</title>
        <authorList>
            <person name="Xiao Y."/>
            <person name="Xu P."/>
            <person name="Fan H."/>
            <person name="Baudouin L."/>
            <person name="Xia W."/>
            <person name="Bocs S."/>
            <person name="Xu J."/>
            <person name="Li Q."/>
            <person name="Guo A."/>
            <person name="Zhou L."/>
            <person name="Li J."/>
            <person name="Wu Y."/>
            <person name="Ma Z."/>
            <person name="Armero A."/>
            <person name="Issali A.E."/>
            <person name="Liu N."/>
            <person name="Peng M."/>
            <person name="Yang Y."/>
        </authorList>
    </citation>
    <scope>NUCLEOTIDE SEQUENCE</scope>
    <source>
        <tissue evidence="2">Spear leaf of Hainan Tall coconut</tissue>
    </source>
</reference>
<accession>A0A8K0ISI8</accession>
<protein>
    <submittedName>
        <fullName evidence="2">Uncharacterized protein</fullName>
    </submittedName>
</protein>
<proteinExistence type="predicted"/>
<keyword evidence="3" id="KW-1185">Reference proteome</keyword>
<evidence type="ECO:0000313" key="3">
    <source>
        <dbReference type="Proteomes" id="UP000797356"/>
    </source>
</evidence>
<dbReference type="AlphaFoldDB" id="A0A8K0ISI8"/>
<comment type="caution">
    <text evidence="2">The sequence shown here is derived from an EMBL/GenBank/DDBJ whole genome shotgun (WGS) entry which is preliminary data.</text>
</comment>
<name>A0A8K0ISI8_COCNU</name>
<gene>
    <name evidence="2" type="ORF">COCNU_12G007860</name>
</gene>
<sequence length="205" mass="23443">MHLTVRGMLLMARVGSNQAEADKGKVIEPPTFIIKYGPNTSSKEAMVMVGMHIKMTDQALQDHQLTEELMRMVMLPADWEMAHDITILHEALNSFAWLNFELENKGQTADARAEVARELLHATKEREKKYQKKLAQLETELRISRNKSTNLEEKFGWLKADFQKEMESTESALIEERGKGVELLKKLSSAEEKLLEAELTTETRV</sequence>
<evidence type="ECO:0000256" key="1">
    <source>
        <dbReference type="SAM" id="Coils"/>
    </source>
</evidence>
<organism evidence="2 3">
    <name type="scientific">Cocos nucifera</name>
    <name type="common">Coconut palm</name>
    <dbReference type="NCBI Taxonomy" id="13894"/>
    <lineage>
        <taxon>Eukaryota</taxon>
        <taxon>Viridiplantae</taxon>
        <taxon>Streptophyta</taxon>
        <taxon>Embryophyta</taxon>
        <taxon>Tracheophyta</taxon>
        <taxon>Spermatophyta</taxon>
        <taxon>Magnoliopsida</taxon>
        <taxon>Liliopsida</taxon>
        <taxon>Arecaceae</taxon>
        <taxon>Arecoideae</taxon>
        <taxon>Cocoseae</taxon>
        <taxon>Attaleinae</taxon>
        <taxon>Cocos</taxon>
    </lineage>
</organism>
<reference evidence="2" key="2">
    <citation type="submission" date="2019-07" db="EMBL/GenBank/DDBJ databases">
        <authorList>
            <person name="Yang Y."/>
            <person name="Bocs S."/>
            <person name="Baudouin L."/>
        </authorList>
    </citation>
    <scope>NUCLEOTIDE SEQUENCE</scope>
    <source>
        <tissue evidence="2">Spear leaf of Hainan Tall coconut</tissue>
    </source>
</reference>
<dbReference type="Proteomes" id="UP000797356">
    <property type="component" value="Chromosome 12"/>
</dbReference>